<name>A0A139AWB0_GONPJ</name>
<keyword evidence="3" id="KW-1185">Reference proteome</keyword>
<keyword evidence="1" id="KW-1133">Transmembrane helix</keyword>
<accession>A0A139AWB0</accession>
<feature type="transmembrane region" description="Helical" evidence="1">
    <location>
        <begin position="84"/>
        <end position="103"/>
    </location>
</feature>
<keyword evidence="1" id="KW-0812">Transmembrane</keyword>
<organism evidence="2 3">
    <name type="scientific">Gonapodya prolifera (strain JEL478)</name>
    <name type="common">Monoblepharis prolifera</name>
    <dbReference type="NCBI Taxonomy" id="1344416"/>
    <lineage>
        <taxon>Eukaryota</taxon>
        <taxon>Fungi</taxon>
        <taxon>Fungi incertae sedis</taxon>
        <taxon>Chytridiomycota</taxon>
        <taxon>Chytridiomycota incertae sedis</taxon>
        <taxon>Monoblepharidomycetes</taxon>
        <taxon>Monoblepharidales</taxon>
        <taxon>Gonapodyaceae</taxon>
        <taxon>Gonapodya</taxon>
    </lineage>
</organism>
<dbReference type="EMBL" id="KQ965734">
    <property type="protein sequence ID" value="KXS21008.1"/>
    <property type="molecule type" value="Genomic_DNA"/>
</dbReference>
<evidence type="ECO:0000256" key="1">
    <source>
        <dbReference type="SAM" id="Phobius"/>
    </source>
</evidence>
<proteinExistence type="predicted"/>
<feature type="transmembrane region" description="Helical" evidence="1">
    <location>
        <begin position="109"/>
        <end position="130"/>
    </location>
</feature>
<keyword evidence="1" id="KW-0472">Membrane</keyword>
<sequence length="289" mass="33246">MLFHSTLSNACRASRGSPTRYSFVLNDVRRSISPTFTVSNRFNTGLPQSTPKSGPSHNRNVPQNASLLLIYSGRQAAAFSRGRLMSWAYTCITPIALPLYFGSELAVSYTRIFAVAIFLGVVPHVLLHILSRNYVTRMWTRLLPTPPTEPRNRVPGRRQPTAAQPEIPLVIETFRPLFTSKQTFDVTTDMLRYEPNYIFSNWAVFRTQSSKSPVQETSPRQVDIPYPSRLWRRLFGFGSRRRFYVDPLAFREQGEVVWLAVRDNGEKVETEEGEERYKGGWFARWSRDE</sequence>
<reference evidence="2 3" key="1">
    <citation type="journal article" date="2015" name="Genome Biol. Evol.">
        <title>Phylogenomic analyses indicate that early fungi evolved digesting cell walls of algal ancestors of land plants.</title>
        <authorList>
            <person name="Chang Y."/>
            <person name="Wang S."/>
            <person name="Sekimoto S."/>
            <person name="Aerts A.L."/>
            <person name="Choi C."/>
            <person name="Clum A."/>
            <person name="LaButti K.M."/>
            <person name="Lindquist E.A."/>
            <person name="Yee Ngan C."/>
            <person name="Ohm R.A."/>
            <person name="Salamov A.A."/>
            <person name="Grigoriev I.V."/>
            <person name="Spatafora J.W."/>
            <person name="Berbee M.L."/>
        </authorList>
    </citation>
    <scope>NUCLEOTIDE SEQUENCE [LARGE SCALE GENOMIC DNA]</scope>
    <source>
        <strain evidence="2 3">JEL478</strain>
    </source>
</reference>
<evidence type="ECO:0000313" key="3">
    <source>
        <dbReference type="Proteomes" id="UP000070544"/>
    </source>
</evidence>
<protein>
    <submittedName>
        <fullName evidence="2">Uncharacterized protein</fullName>
    </submittedName>
</protein>
<dbReference type="Proteomes" id="UP000070544">
    <property type="component" value="Unassembled WGS sequence"/>
</dbReference>
<evidence type="ECO:0000313" key="2">
    <source>
        <dbReference type="EMBL" id="KXS21008.1"/>
    </source>
</evidence>
<gene>
    <name evidence="2" type="ORF">M427DRAFT_51951</name>
</gene>
<dbReference type="AlphaFoldDB" id="A0A139AWB0"/>